<evidence type="ECO:0000313" key="15">
    <source>
        <dbReference type="Proteomes" id="UP000001070"/>
    </source>
</evidence>
<dbReference type="InParanoid" id="B4IZA3"/>
<dbReference type="HOGENOM" id="CLU_001485_22_4_1"/>
<dbReference type="PRINTS" id="PR00380">
    <property type="entry name" value="KINESINHEAVY"/>
</dbReference>
<evidence type="ECO:0000256" key="7">
    <source>
        <dbReference type="ARBA" id="ARBA00023175"/>
    </source>
</evidence>
<evidence type="ECO:0000256" key="3">
    <source>
        <dbReference type="ARBA" id="ARBA00022701"/>
    </source>
</evidence>
<dbReference type="InterPro" id="IPR027640">
    <property type="entry name" value="Kinesin-like_fam"/>
</dbReference>
<dbReference type="OrthoDB" id="3176171at2759"/>
<evidence type="ECO:0000313" key="14">
    <source>
        <dbReference type="EMBL" id="EDV96658.1"/>
    </source>
</evidence>
<feature type="binding site" evidence="10">
    <location>
        <begin position="106"/>
        <end position="113"/>
    </location>
    <ligand>
        <name>ATP</name>
        <dbReference type="ChEBI" id="CHEBI:30616"/>
    </ligand>
</feature>
<comment type="subcellular location">
    <subcellularLocation>
        <location evidence="1">Cytoplasm</location>
        <location evidence="1">Cytoskeleton</location>
    </subcellularLocation>
</comment>
<comment type="function">
    <text evidence="9">Plus-end directed microtubule motor that may be used for anterograde axonal transport and could conceivably move cargos in fly neurons different than those moved by kinesin heavy chain or other plus-end directed motors.</text>
</comment>
<dbReference type="PROSITE" id="PS50067">
    <property type="entry name" value="KINESIN_MOTOR_2"/>
    <property type="match status" value="1"/>
</dbReference>
<sequence length="796" mass="89421">MSAKSKRPGTANSQTPNECVQVVVRCRPMSNRERTEGSPEVVNVYPNRGVVELQNLVDANKEQRKVFTYDAAYDANASQTTLYHEVVFPLVSSVLEGFNGCIFAYGQTGTGKTFTMEGVRGNDDLIGIIPRTFEQIWLHINRTENFQFLVDVSYLEIYMEELRDLLKPNSKHLEVRERGSGVYVPNLHAINCKSVDDMFHVMKLGNKNRTVGFTNMNEHSSRSHAIFMIKIEMCDTETNTIKVGKLNLIDLAGSERQSKTGASAERLKEASKINLALSSLGNVISALAENSPHVPYRDSKLTRLLQDSLGGNSKTIMIANIGPSNYNYNETLTTLRYAQRAKNIQNQPIKNEDPQDAKLKEYQAEIERLKRLIAPQQQQRTEKLAAAAKKRVKKPKREQPRRALTDSAVQEQQLHVEEEAESEADASEPESDKENEAEVAKSNEQLERERVENAKLAAKLAELEGQLVRGGKNLLDTYSERQIELEKKLVEIAERKKREIEIQQQLELQEETTLEIRERNVSLEQEVELKKRKLSKCYAKYLALQQELNDCKHDHNQDLRELEMAQNELVKELKRQLLIIDNFVPVEVKQRLYTQAKYDEEQEEWKFAPLPMPLTVDGKFSSKRPVSHPLRRRPTSEYALQEAKSSAPSALRFKSENIVSYELEMPCRTTQEYRTPKVSASLQAVLAQAMQTGDDIDIVDSHTNSLRHRLENIINGNANAGTLPSAAATAAAAAASATVNATGPGGASNVRHVKSTRSGLPSPGSALDSNRRPPTGRLQPKKPASAYPKARGLVNK</sequence>
<accession>B4IZA3</accession>
<evidence type="ECO:0000256" key="6">
    <source>
        <dbReference type="ARBA" id="ARBA00023054"/>
    </source>
</evidence>
<feature type="region of interest" description="Disordered" evidence="12">
    <location>
        <begin position="373"/>
        <end position="447"/>
    </location>
</feature>
<dbReference type="STRING" id="7222.B4IZA3"/>
<evidence type="ECO:0000256" key="10">
    <source>
        <dbReference type="PROSITE-ProRule" id="PRU00283"/>
    </source>
</evidence>
<dbReference type="PhylomeDB" id="B4IZA3"/>
<evidence type="ECO:0000256" key="11">
    <source>
        <dbReference type="RuleBase" id="RU000394"/>
    </source>
</evidence>
<reference evidence="14 15" key="1">
    <citation type="journal article" date="2007" name="Nature">
        <title>Evolution of genes and genomes on the Drosophila phylogeny.</title>
        <authorList>
            <consortium name="Drosophila 12 Genomes Consortium"/>
            <person name="Clark A.G."/>
            <person name="Eisen M.B."/>
            <person name="Smith D.R."/>
            <person name="Bergman C.M."/>
            <person name="Oliver B."/>
            <person name="Markow T.A."/>
            <person name="Kaufman T.C."/>
            <person name="Kellis M."/>
            <person name="Gelbart W."/>
            <person name="Iyer V.N."/>
            <person name="Pollard D.A."/>
            <person name="Sackton T.B."/>
            <person name="Larracuente A.M."/>
            <person name="Singh N.D."/>
            <person name="Abad J.P."/>
            <person name="Abt D.N."/>
            <person name="Adryan B."/>
            <person name="Aguade M."/>
            <person name="Akashi H."/>
            <person name="Anderson W.W."/>
            <person name="Aquadro C.F."/>
            <person name="Ardell D.H."/>
            <person name="Arguello R."/>
            <person name="Artieri C.G."/>
            <person name="Barbash D.A."/>
            <person name="Barker D."/>
            <person name="Barsanti P."/>
            <person name="Batterham P."/>
            <person name="Batzoglou S."/>
            <person name="Begun D."/>
            <person name="Bhutkar A."/>
            <person name="Blanco E."/>
            <person name="Bosak S.A."/>
            <person name="Bradley R.K."/>
            <person name="Brand A.D."/>
            <person name="Brent M.R."/>
            <person name="Brooks A.N."/>
            <person name="Brown R.H."/>
            <person name="Butlin R.K."/>
            <person name="Caggese C."/>
            <person name="Calvi B.R."/>
            <person name="Bernardo de Carvalho A."/>
            <person name="Caspi A."/>
            <person name="Castrezana S."/>
            <person name="Celniker S.E."/>
            <person name="Chang J.L."/>
            <person name="Chapple C."/>
            <person name="Chatterji S."/>
            <person name="Chinwalla A."/>
            <person name="Civetta A."/>
            <person name="Clifton S.W."/>
            <person name="Comeron J.M."/>
            <person name="Costello J.C."/>
            <person name="Coyne J.A."/>
            <person name="Daub J."/>
            <person name="David R.G."/>
            <person name="Delcher A.L."/>
            <person name="Delehaunty K."/>
            <person name="Do C.B."/>
            <person name="Ebling H."/>
            <person name="Edwards K."/>
            <person name="Eickbush T."/>
            <person name="Evans J.D."/>
            <person name="Filipski A."/>
            <person name="Findeiss S."/>
            <person name="Freyhult E."/>
            <person name="Fulton L."/>
            <person name="Fulton R."/>
            <person name="Garcia A.C."/>
            <person name="Gardiner A."/>
            <person name="Garfield D.A."/>
            <person name="Garvin B.E."/>
            <person name="Gibson G."/>
            <person name="Gilbert D."/>
            <person name="Gnerre S."/>
            <person name="Godfrey J."/>
            <person name="Good R."/>
            <person name="Gotea V."/>
            <person name="Gravely B."/>
            <person name="Greenberg A.J."/>
            <person name="Griffiths-Jones S."/>
            <person name="Gross S."/>
            <person name="Guigo R."/>
            <person name="Gustafson E.A."/>
            <person name="Haerty W."/>
            <person name="Hahn M.W."/>
            <person name="Halligan D.L."/>
            <person name="Halpern A.L."/>
            <person name="Halter G.M."/>
            <person name="Han M.V."/>
            <person name="Heger A."/>
            <person name="Hillier L."/>
            <person name="Hinrichs A.S."/>
            <person name="Holmes I."/>
            <person name="Hoskins R.A."/>
            <person name="Hubisz M.J."/>
            <person name="Hultmark D."/>
            <person name="Huntley M.A."/>
            <person name="Jaffe D.B."/>
            <person name="Jagadeeshan S."/>
            <person name="Jeck W.R."/>
            <person name="Johnson J."/>
            <person name="Jones C.D."/>
            <person name="Jordan W.C."/>
            <person name="Karpen G.H."/>
            <person name="Kataoka E."/>
            <person name="Keightley P.D."/>
            <person name="Kheradpour P."/>
            <person name="Kirkness E.F."/>
            <person name="Koerich L.B."/>
            <person name="Kristiansen K."/>
            <person name="Kudrna D."/>
            <person name="Kulathinal R.J."/>
            <person name="Kumar S."/>
            <person name="Kwok R."/>
            <person name="Lander E."/>
            <person name="Langley C.H."/>
            <person name="Lapoint R."/>
            <person name="Lazzaro B.P."/>
            <person name="Lee S.J."/>
            <person name="Levesque L."/>
            <person name="Li R."/>
            <person name="Lin C.F."/>
            <person name="Lin M.F."/>
            <person name="Lindblad-Toh K."/>
            <person name="Llopart A."/>
            <person name="Long M."/>
            <person name="Low L."/>
            <person name="Lozovsky E."/>
            <person name="Lu J."/>
            <person name="Luo M."/>
            <person name="Machado C.A."/>
            <person name="Makalowski W."/>
            <person name="Marzo M."/>
            <person name="Matsuda M."/>
            <person name="Matzkin L."/>
            <person name="McAllister B."/>
            <person name="McBride C.S."/>
            <person name="McKernan B."/>
            <person name="McKernan K."/>
            <person name="Mendez-Lago M."/>
            <person name="Minx P."/>
            <person name="Mollenhauer M.U."/>
            <person name="Montooth K."/>
            <person name="Mount S.M."/>
            <person name="Mu X."/>
            <person name="Myers E."/>
            <person name="Negre B."/>
            <person name="Newfeld S."/>
            <person name="Nielsen R."/>
            <person name="Noor M.A."/>
            <person name="O'Grady P."/>
            <person name="Pachter L."/>
            <person name="Papaceit M."/>
            <person name="Parisi M.J."/>
            <person name="Parisi M."/>
            <person name="Parts L."/>
            <person name="Pedersen J.S."/>
            <person name="Pesole G."/>
            <person name="Phillippy A.M."/>
            <person name="Ponting C.P."/>
            <person name="Pop M."/>
            <person name="Porcelli D."/>
            <person name="Powell J.R."/>
            <person name="Prohaska S."/>
            <person name="Pruitt K."/>
            <person name="Puig M."/>
            <person name="Quesneville H."/>
            <person name="Ram K.R."/>
            <person name="Rand D."/>
            <person name="Rasmussen M.D."/>
            <person name="Reed L.K."/>
            <person name="Reenan R."/>
            <person name="Reily A."/>
            <person name="Remington K.A."/>
            <person name="Rieger T.T."/>
            <person name="Ritchie M.G."/>
            <person name="Robin C."/>
            <person name="Rogers Y.H."/>
            <person name="Rohde C."/>
            <person name="Rozas J."/>
            <person name="Rubenfield M.J."/>
            <person name="Ruiz A."/>
            <person name="Russo S."/>
            <person name="Salzberg S.L."/>
            <person name="Sanchez-Gracia A."/>
            <person name="Saranga D.J."/>
            <person name="Sato H."/>
            <person name="Schaeffer S.W."/>
            <person name="Schatz M.C."/>
            <person name="Schlenke T."/>
            <person name="Schwartz R."/>
            <person name="Segarra C."/>
            <person name="Singh R.S."/>
            <person name="Sirot L."/>
            <person name="Sirota M."/>
            <person name="Sisneros N.B."/>
            <person name="Smith C.D."/>
            <person name="Smith T.F."/>
            <person name="Spieth J."/>
            <person name="Stage D.E."/>
            <person name="Stark A."/>
            <person name="Stephan W."/>
            <person name="Strausberg R.L."/>
            <person name="Strempel S."/>
            <person name="Sturgill D."/>
            <person name="Sutton G."/>
            <person name="Sutton G.G."/>
            <person name="Tao W."/>
            <person name="Teichmann S."/>
            <person name="Tobari Y.N."/>
            <person name="Tomimura Y."/>
            <person name="Tsolas J.M."/>
            <person name="Valente V.L."/>
            <person name="Venter E."/>
            <person name="Venter J.C."/>
            <person name="Vicario S."/>
            <person name="Vieira F.G."/>
            <person name="Vilella A.J."/>
            <person name="Villasante A."/>
            <person name="Walenz B."/>
            <person name="Wang J."/>
            <person name="Wasserman M."/>
            <person name="Watts T."/>
            <person name="Wilson D."/>
            <person name="Wilson R.K."/>
            <person name="Wing R.A."/>
            <person name="Wolfner M.F."/>
            <person name="Wong A."/>
            <person name="Wong G.K."/>
            <person name="Wu C.I."/>
            <person name="Wu G."/>
            <person name="Yamamoto D."/>
            <person name="Yang H.P."/>
            <person name="Yang S.P."/>
            <person name="Yorke J.A."/>
            <person name="Yoshida K."/>
            <person name="Zdobnov E."/>
            <person name="Zhang P."/>
            <person name="Zhang Y."/>
            <person name="Zimin A.V."/>
            <person name="Baldwin J."/>
            <person name="Abdouelleil A."/>
            <person name="Abdulkadir J."/>
            <person name="Abebe A."/>
            <person name="Abera B."/>
            <person name="Abreu J."/>
            <person name="Acer S.C."/>
            <person name="Aftuck L."/>
            <person name="Alexander A."/>
            <person name="An P."/>
            <person name="Anderson E."/>
            <person name="Anderson S."/>
            <person name="Arachi H."/>
            <person name="Azer M."/>
            <person name="Bachantsang P."/>
            <person name="Barry A."/>
            <person name="Bayul T."/>
            <person name="Berlin A."/>
            <person name="Bessette D."/>
            <person name="Bloom T."/>
            <person name="Blye J."/>
            <person name="Boguslavskiy L."/>
            <person name="Bonnet C."/>
            <person name="Boukhgalter B."/>
            <person name="Bourzgui I."/>
            <person name="Brown A."/>
            <person name="Cahill P."/>
            <person name="Channer S."/>
            <person name="Cheshatsang Y."/>
            <person name="Chuda L."/>
            <person name="Citroen M."/>
            <person name="Collymore A."/>
            <person name="Cooke P."/>
            <person name="Costello M."/>
            <person name="D'Aco K."/>
            <person name="Daza R."/>
            <person name="De Haan G."/>
            <person name="DeGray S."/>
            <person name="DeMaso C."/>
            <person name="Dhargay N."/>
            <person name="Dooley K."/>
            <person name="Dooley E."/>
            <person name="Doricent M."/>
            <person name="Dorje P."/>
            <person name="Dorjee K."/>
            <person name="Dupes A."/>
            <person name="Elong R."/>
            <person name="Falk J."/>
            <person name="Farina A."/>
            <person name="Faro S."/>
            <person name="Ferguson D."/>
            <person name="Fisher S."/>
            <person name="Foley C.D."/>
            <person name="Franke A."/>
            <person name="Friedrich D."/>
            <person name="Gadbois L."/>
            <person name="Gearin G."/>
            <person name="Gearin C.R."/>
            <person name="Giannoukos G."/>
            <person name="Goode T."/>
            <person name="Graham J."/>
            <person name="Grandbois E."/>
            <person name="Grewal S."/>
            <person name="Gyaltsen K."/>
            <person name="Hafez N."/>
            <person name="Hagos B."/>
            <person name="Hall J."/>
            <person name="Henson C."/>
            <person name="Hollinger A."/>
            <person name="Honan T."/>
            <person name="Huard M.D."/>
            <person name="Hughes L."/>
            <person name="Hurhula B."/>
            <person name="Husby M.E."/>
            <person name="Kamat A."/>
            <person name="Kanga B."/>
            <person name="Kashin S."/>
            <person name="Khazanovich D."/>
            <person name="Kisner P."/>
            <person name="Lance K."/>
            <person name="Lara M."/>
            <person name="Lee W."/>
            <person name="Lennon N."/>
            <person name="Letendre F."/>
            <person name="LeVine R."/>
            <person name="Lipovsky A."/>
            <person name="Liu X."/>
            <person name="Liu J."/>
            <person name="Liu S."/>
            <person name="Lokyitsang T."/>
            <person name="Lokyitsang Y."/>
            <person name="Lubonja R."/>
            <person name="Lui A."/>
            <person name="MacDonald P."/>
            <person name="Magnisalis V."/>
            <person name="Maru K."/>
            <person name="Matthews C."/>
            <person name="McCusker W."/>
            <person name="McDonough S."/>
            <person name="Mehta T."/>
            <person name="Meldrim J."/>
            <person name="Meneus L."/>
            <person name="Mihai O."/>
            <person name="Mihalev A."/>
            <person name="Mihova T."/>
            <person name="Mittelman R."/>
            <person name="Mlenga V."/>
            <person name="Montmayeur A."/>
            <person name="Mulrain L."/>
            <person name="Navidi A."/>
            <person name="Naylor J."/>
            <person name="Negash T."/>
            <person name="Nguyen T."/>
            <person name="Nguyen N."/>
            <person name="Nicol R."/>
            <person name="Norbu C."/>
            <person name="Norbu N."/>
            <person name="Novod N."/>
            <person name="O'Neill B."/>
            <person name="Osman S."/>
            <person name="Markiewicz E."/>
            <person name="Oyono O.L."/>
            <person name="Patti C."/>
            <person name="Phunkhang P."/>
            <person name="Pierre F."/>
            <person name="Priest M."/>
            <person name="Raghuraman S."/>
            <person name="Rege F."/>
            <person name="Reyes R."/>
            <person name="Rise C."/>
            <person name="Rogov P."/>
            <person name="Ross K."/>
            <person name="Ryan E."/>
            <person name="Settipalli S."/>
            <person name="Shea T."/>
            <person name="Sherpa N."/>
            <person name="Shi L."/>
            <person name="Shih D."/>
            <person name="Sparrow T."/>
            <person name="Spaulding J."/>
            <person name="Stalker J."/>
            <person name="Stange-Thomann N."/>
            <person name="Stavropoulos S."/>
            <person name="Stone C."/>
            <person name="Strader C."/>
            <person name="Tesfaye S."/>
            <person name="Thomson T."/>
            <person name="Thoulutsang Y."/>
            <person name="Thoulutsang D."/>
            <person name="Topham K."/>
            <person name="Topping I."/>
            <person name="Tsamla T."/>
            <person name="Vassiliev H."/>
            <person name="Vo A."/>
            <person name="Wangchuk T."/>
            <person name="Wangdi T."/>
            <person name="Weiand M."/>
            <person name="Wilkinson J."/>
            <person name="Wilson A."/>
            <person name="Yadav S."/>
            <person name="Young G."/>
            <person name="Yu Q."/>
            <person name="Zembek L."/>
            <person name="Zhong D."/>
            <person name="Zimmer A."/>
            <person name="Zwirko Z."/>
            <person name="Jaffe D.B."/>
            <person name="Alvarez P."/>
            <person name="Brockman W."/>
            <person name="Butler J."/>
            <person name="Chin C."/>
            <person name="Gnerre S."/>
            <person name="Grabherr M."/>
            <person name="Kleber M."/>
            <person name="Mauceli E."/>
            <person name="MacCallum I."/>
        </authorList>
    </citation>
    <scope>NUCLEOTIDE SEQUENCE [LARGE SCALE GENOMIC DNA]</scope>
    <source>
        <strain evidence="15">Tucson 15287-2541.00</strain>
    </source>
</reference>
<dbReference type="eggNOG" id="KOG4280">
    <property type="taxonomic scope" value="Eukaryota"/>
</dbReference>
<feature type="compositionally biased region" description="Basic and acidic residues" evidence="12">
    <location>
        <begin position="430"/>
        <end position="447"/>
    </location>
</feature>
<evidence type="ECO:0000256" key="9">
    <source>
        <dbReference type="ARBA" id="ARBA00060187"/>
    </source>
</evidence>
<dbReference type="FunFam" id="3.40.850.10:FF:000029">
    <property type="entry name" value="Kinesin-like protein KIF17"/>
    <property type="match status" value="1"/>
</dbReference>
<evidence type="ECO:0000256" key="12">
    <source>
        <dbReference type="SAM" id="MobiDB-lite"/>
    </source>
</evidence>
<evidence type="ECO:0000256" key="2">
    <source>
        <dbReference type="ARBA" id="ARBA00022490"/>
    </source>
</evidence>
<keyword evidence="8" id="KW-0206">Cytoskeleton</keyword>
<dbReference type="FunCoup" id="B4IZA3">
    <property type="interactions" value="16"/>
</dbReference>
<dbReference type="GO" id="GO:1904115">
    <property type="term" value="C:axon cytoplasm"/>
    <property type="evidence" value="ECO:0007669"/>
    <property type="project" value="GOC"/>
</dbReference>
<name>B4IZA3_DROGR</name>
<evidence type="ECO:0000256" key="4">
    <source>
        <dbReference type="ARBA" id="ARBA00022741"/>
    </source>
</evidence>
<feature type="region of interest" description="Disordered" evidence="12">
    <location>
        <begin position="740"/>
        <end position="796"/>
    </location>
</feature>
<dbReference type="AlphaFoldDB" id="B4IZA3"/>
<dbReference type="Gene3D" id="3.40.850.10">
    <property type="entry name" value="Kinesin motor domain"/>
    <property type="match status" value="1"/>
</dbReference>
<dbReference type="InterPro" id="IPR036961">
    <property type="entry name" value="Kinesin_motor_dom_sf"/>
</dbReference>
<comment type="similarity">
    <text evidence="10 11">Belongs to the TRAFAC class myosin-kinesin ATPase superfamily. Kinesin family.</text>
</comment>
<dbReference type="GO" id="GO:0003777">
    <property type="term" value="F:microtubule motor activity"/>
    <property type="evidence" value="ECO:0007669"/>
    <property type="project" value="InterPro"/>
</dbReference>
<dbReference type="GO" id="GO:0005875">
    <property type="term" value="C:microtubule associated complex"/>
    <property type="evidence" value="ECO:0007669"/>
    <property type="project" value="EnsemblMetazoa"/>
</dbReference>
<evidence type="ECO:0000256" key="8">
    <source>
        <dbReference type="ARBA" id="ARBA00023212"/>
    </source>
</evidence>
<evidence type="ECO:0000259" key="13">
    <source>
        <dbReference type="PROSITE" id="PS50067"/>
    </source>
</evidence>
<gene>
    <name evidence="14" type="primary">Dgri\GH15084</name>
    <name evidence="14" type="ORF">Dgri_GH15084</name>
</gene>
<proteinExistence type="inferred from homology"/>
<dbReference type="GO" id="GO:0005524">
    <property type="term" value="F:ATP binding"/>
    <property type="evidence" value="ECO:0007669"/>
    <property type="project" value="UniProtKB-UniRule"/>
</dbReference>
<dbReference type="GO" id="GO:0007608">
    <property type="term" value="P:sensory perception of smell"/>
    <property type="evidence" value="ECO:0007669"/>
    <property type="project" value="EnsemblMetazoa"/>
</dbReference>
<dbReference type="GO" id="GO:0005874">
    <property type="term" value="C:microtubule"/>
    <property type="evidence" value="ECO:0007669"/>
    <property type="project" value="UniProtKB-KW"/>
</dbReference>
<dbReference type="SMART" id="SM00129">
    <property type="entry name" value="KISc"/>
    <property type="match status" value="1"/>
</dbReference>
<dbReference type="InterPro" id="IPR027417">
    <property type="entry name" value="P-loop_NTPase"/>
</dbReference>
<dbReference type="SUPFAM" id="SSF52540">
    <property type="entry name" value="P-loop containing nucleoside triphosphate hydrolases"/>
    <property type="match status" value="1"/>
</dbReference>
<keyword evidence="6" id="KW-0175">Coiled coil</keyword>
<keyword evidence="3 11" id="KW-0493">Microtubule</keyword>
<dbReference type="OMA" id="DMIRVMK"/>
<dbReference type="InterPro" id="IPR019821">
    <property type="entry name" value="Kinesin_motor_CS"/>
</dbReference>
<dbReference type="KEGG" id="dgr:6558214"/>
<protein>
    <recommendedName>
        <fullName evidence="11">Kinesin-like protein</fullName>
    </recommendedName>
</protein>
<keyword evidence="4 10" id="KW-0547">Nucleotide-binding</keyword>
<keyword evidence="15" id="KW-1185">Reference proteome</keyword>
<keyword evidence="5 10" id="KW-0067">ATP-binding</keyword>
<dbReference type="Proteomes" id="UP000001070">
    <property type="component" value="Unassembled WGS sequence"/>
</dbReference>
<dbReference type="GO" id="GO:0008017">
    <property type="term" value="F:microtubule binding"/>
    <property type="evidence" value="ECO:0007669"/>
    <property type="project" value="InterPro"/>
</dbReference>
<dbReference type="PROSITE" id="PS00411">
    <property type="entry name" value="KINESIN_MOTOR_1"/>
    <property type="match status" value="1"/>
</dbReference>
<dbReference type="GO" id="GO:0008089">
    <property type="term" value="P:anterograde axonal transport"/>
    <property type="evidence" value="ECO:0007669"/>
    <property type="project" value="EnsemblMetazoa"/>
</dbReference>
<dbReference type="PANTHER" id="PTHR47969">
    <property type="entry name" value="CHROMOSOME-ASSOCIATED KINESIN KIF4A-RELATED"/>
    <property type="match status" value="1"/>
</dbReference>
<feature type="domain" description="Kinesin motor" evidence="13">
    <location>
        <begin position="19"/>
        <end position="344"/>
    </location>
</feature>
<dbReference type="PANTHER" id="PTHR47969:SF21">
    <property type="entry name" value="KINESIN-LIKE PROTEIN"/>
    <property type="match status" value="1"/>
</dbReference>
<feature type="compositionally biased region" description="Acidic residues" evidence="12">
    <location>
        <begin position="418"/>
        <end position="429"/>
    </location>
</feature>
<keyword evidence="2" id="KW-0963">Cytoplasm</keyword>
<organism evidence="15">
    <name type="scientific">Drosophila grimshawi</name>
    <name type="common">Hawaiian fruit fly</name>
    <name type="synonym">Idiomyia grimshawi</name>
    <dbReference type="NCBI Taxonomy" id="7222"/>
    <lineage>
        <taxon>Eukaryota</taxon>
        <taxon>Metazoa</taxon>
        <taxon>Ecdysozoa</taxon>
        <taxon>Arthropoda</taxon>
        <taxon>Hexapoda</taxon>
        <taxon>Insecta</taxon>
        <taxon>Pterygota</taxon>
        <taxon>Neoptera</taxon>
        <taxon>Endopterygota</taxon>
        <taxon>Diptera</taxon>
        <taxon>Brachycera</taxon>
        <taxon>Muscomorpha</taxon>
        <taxon>Ephydroidea</taxon>
        <taxon>Drosophilidae</taxon>
        <taxon>Drosophila</taxon>
        <taxon>Hawaiian Drosophila</taxon>
    </lineage>
</organism>
<dbReference type="Pfam" id="PF00225">
    <property type="entry name" value="Kinesin"/>
    <property type="match status" value="1"/>
</dbReference>
<evidence type="ECO:0000256" key="5">
    <source>
        <dbReference type="ARBA" id="ARBA00022840"/>
    </source>
</evidence>
<dbReference type="GO" id="GO:0030951">
    <property type="term" value="P:establishment or maintenance of microtubule cytoskeleton polarity"/>
    <property type="evidence" value="ECO:0007669"/>
    <property type="project" value="EnsemblMetazoa"/>
</dbReference>
<dbReference type="EMBL" id="CH916366">
    <property type="protein sequence ID" value="EDV96658.1"/>
    <property type="molecule type" value="Genomic_DNA"/>
</dbReference>
<dbReference type="InterPro" id="IPR001752">
    <property type="entry name" value="Kinesin_motor_dom"/>
</dbReference>
<evidence type="ECO:0000256" key="1">
    <source>
        <dbReference type="ARBA" id="ARBA00004245"/>
    </source>
</evidence>
<keyword evidence="7 10" id="KW-0505">Motor protein</keyword>